<name>A0A9W9FV02_9EURO</name>
<organism evidence="2 3">
    <name type="scientific">Penicillium angulare</name>
    <dbReference type="NCBI Taxonomy" id="116970"/>
    <lineage>
        <taxon>Eukaryota</taxon>
        <taxon>Fungi</taxon>
        <taxon>Dikarya</taxon>
        <taxon>Ascomycota</taxon>
        <taxon>Pezizomycotina</taxon>
        <taxon>Eurotiomycetes</taxon>
        <taxon>Eurotiomycetidae</taxon>
        <taxon>Eurotiales</taxon>
        <taxon>Aspergillaceae</taxon>
        <taxon>Penicillium</taxon>
    </lineage>
</organism>
<evidence type="ECO:0000313" key="2">
    <source>
        <dbReference type="EMBL" id="KAJ5106864.1"/>
    </source>
</evidence>
<feature type="compositionally biased region" description="Polar residues" evidence="1">
    <location>
        <begin position="221"/>
        <end position="230"/>
    </location>
</feature>
<reference evidence="2" key="1">
    <citation type="submission" date="2022-11" db="EMBL/GenBank/DDBJ databases">
        <authorList>
            <person name="Petersen C."/>
        </authorList>
    </citation>
    <scope>NUCLEOTIDE SEQUENCE</scope>
    <source>
        <strain evidence="2">IBT 30069</strain>
    </source>
</reference>
<comment type="caution">
    <text evidence="2">The sequence shown here is derived from an EMBL/GenBank/DDBJ whole genome shotgun (WGS) entry which is preliminary data.</text>
</comment>
<evidence type="ECO:0000256" key="1">
    <source>
        <dbReference type="SAM" id="MobiDB-lite"/>
    </source>
</evidence>
<sequence>MASPHPDPRSAWKPKPLSALRRTSSLLKSINLTTPPNRTAPQPVNEPLHQISIRYSTIAARALSFQEQVLTGITPLRLTQNSLYYQLHPGFSPTTYCFTYQSATPLNTFQQASIQGVRQLHKVNYIWQIICYDLKPEFELPGTLSHLSNPSPPPRQPTPNLNLSSDTQLQETTTSGSHTHSPNQSSPTVDSSTVLDRVSQLPQPAYPPQPPQSTSTVTPSLRRQPTYTSILQQPTTPKPQLKPTSHQSVHRPKPTLTIEDLHRRFHNKPSPFELEKRKKKRSKTTSAAQSLSKFLNSALPAFSRYLAEMQPKLDTCYPSHSQFNYSRAMRTA</sequence>
<gene>
    <name evidence="2" type="ORF">N7456_003539</name>
</gene>
<feature type="region of interest" description="Disordered" evidence="1">
    <location>
        <begin position="145"/>
        <end position="254"/>
    </location>
</feature>
<evidence type="ECO:0000313" key="3">
    <source>
        <dbReference type="Proteomes" id="UP001149165"/>
    </source>
</evidence>
<feature type="compositionally biased region" description="Low complexity" evidence="1">
    <location>
        <begin position="231"/>
        <end position="244"/>
    </location>
</feature>
<reference evidence="2" key="2">
    <citation type="journal article" date="2023" name="IMA Fungus">
        <title>Comparative genomic study of the Penicillium genus elucidates a diverse pangenome and 15 lateral gene transfer events.</title>
        <authorList>
            <person name="Petersen C."/>
            <person name="Sorensen T."/>
            <person name="Nielsen M.R."/>
            <person name="Sondergaard T.E."/>
            <person name="Sorensen J.L."/>
            <person name="Fitzpatrick D.A."/>
            <person name="Frisvad J.C."/>
            <person name="Nielsen K.L."/>
        </authorList>
    </citation>
    <scope>NUCLEOTIDE SEQUENCE</scope>
    <source>
        <strain evidence="2">IBT 30069</strain>
    </source>
</reference>
<dbReference type="AlphaFoldDB" id="A0A9W9FV02"/>
<dbReference type="OrthoDB" id="4367081at2759"/>
<dbReference type="Proteomes" id="UP001149165">
    <property type="component" value="Unassembled WGS sequence"/>
</dbReference>
<proteinExistence type="predicted"/>
<keyword evidence="3" id="KW-1185">Reference proteome</keyword>
<dbReference type="EMBL" id="JAPQKH010000003">
    <property type="protein sequence ID" value="KAJ5106864.1"/>
    <property type="molecule type" value="Genomic_DNA"/>
</dbReference>
<feature type="compositionally biased region" description="Polar residues" evidence="1">
    <location>
        <begin position="164"/>
        <end position="194"/>
    </location>
</feature>
<accession>A0A9W9FV02</accession>
<protein>
    <submittedName>
        <fullName evidence="2">Uncharacterized protein</fullName>
    </submittedName>
</protein>